<feature type="transmembrane region" description="Helical" evidence="1">
    <location>
        <begin position="58"/>
        <end position="81"/>
    </location>
</feature>
<dbReference type="Pfam" id="PF19803">
    <property type="entry name" value="DUF6286"/>
    <property type="match status" value="1"/>
</dbReference>
<dbReference type="EMBL" id="JMQI01000030">
    <property type="protein sequence ID" value="KDN21089.1"/>
    <property type="molecule type" value="Genomic_DNA"/>
</dbReference>
<keyword evidence="1" id="KW-0472">Membrane</keyword>
<organism evidence="3 4">
    <name type="scientific">Amycolatopsis rifamycinica</name>
    <dbReference type="NCBI Taxonomy" id="287986"/>
    <lineage>
        <taxon>Bacteria</taxon>
        <taxon>Bacillati</taxon>
        <taxon>Actinomycetota</taxon>
        <taxon>Actinomycetes</taxon>
        <taxon>Pseudonocardiales</taxon>
        <taxon>Pseudonocardiaceae</taxon>
        <taxon>Amycolatopsis</taxon>
    </lineage>
</organism>
<keyword evidence="4" id="KW-1185">Reference proteome</keyword>
<dbReference type="RefSeq" id="WP_043781195.1">
    <property type="nucleotide sequence ID" value="NZ_JMQI01000030.1"/>
</dbReference>
<dbReference type="STRING" id="287986.DV20_17005"/>
<dbReference type="OrthoDB" id="5191564at2"/>
<keyword evidence="1" id="KW-1133">Transmembrane helix</keyword>
<evidence type="ECO:0000313" key="3">
    <source>
        <dbReference type="EMBL" id="KDN21089.1"/>
    </source>
</evidence>
<feature type="domain" description="DUF6286" evidence="2">
    <location>
        <begin position="69"/>
        <end position="171"/>
    </location>
</feature>
<protein>
    <recommendedName>
        <fullName evidence="2">DUF6286 domain-containing protein</fullName>
    </recommendedName>
</protein>
<name>A0A066UAF0_9PSEU</name>
<proteinExistence type="predicted"/>
<accession>A0A066UAF0</accession>
<sequence length="178" mass="18951">MRPFVRILATLLGLAFAAAGALLALEVGWYWWRPGSAPLLVPWPRWQAELASLGWDAYAVRVGAGVLAAAGLVLVVCALAAGNRAVRLTDPAGDVSVSTSPRSLARLVGLTVRAQDNVAGASVTASARRVRVRAKSTLETEAELRPRLLATVSSLLDELPLVRRPKVTVVVDSPKDRR</sequence>
<dbReference type="AlphaFoldDB" id="A0A066UAF0"/>
<evidence type="ECO:0000256" key="1">
    <source>
        <dbReference type="SAM" id="Phobius"/>
    </source>
</evidence>
<keyword evidence="1" id="KW-0812">Transmembrane</keyword>
<evidence type="ECO:0000313" key="4">
    <source>
        <dbReference type="Proteomes" id="UP000027345"/>
    </source>
</evidence>
<dbReference type="eggNOG" id="ENOG503428R">
    <property type="taxonomic scope" value="Bacteria"/>
</dbReference>
<evidence type="ECO:0000259" key="2">
    <source>
        <dbReference type="Pfam" id="PF19803"/>
    </source>
</evidence>
<gene>
    <name evidence="3" type="ORF">DV20_17005</name>
</gene>
<dbReference type="Proteomes" id="UP000027345">
    <property type="component" value="Unassembled WGS sequence"/>
</dbReference>
<dbReference type="InterPro" id="IPR046253">
    <property type="entry name" value="DUF6286"/>
</dbReference>
<comment type="caution">
    <text evidence="3">The sequence shown here is derived from an EMBL/GenBank/DDBJ whole genome shotgun (WGS) entry which is preliminary data.</text>
</comment>
<reference evidence="3 4" key="1">
    <citation type="submission" date="2014-05" db="EMBL/GenBank/DDBJ databases">
        <title>Draft genome sequence of Amycolatopsis rifamycinica DSM 46095.</title>
        <authorList>
            <person name="Lal R."/>
            <person name="Saxena A."/>
            <person name="Kumari R."/>
            <person name="Mukherjee U."/>
            <person name="Singh P."/>
            <person name="Sangwan N."/>
            <person name="Mahato N.K."/>
        </authorList>
    </citation>
    <scope>NUCLEOTIDE SEQUENCE [LARGE SCALE GENOMIC DNA]</scope>
    <source>
        <strain evidence="3 4">DSM 46095</strain>
    </source>
</reference>